<feature type="transmembrane region" description="Helical" evidence="1">
    <location>
        <begin position="230"/>
        <end position="249"/>
    </location>
</feature>
<evidence type="ECO:0000313" key="3">
    <source>
        <dbReference type="Proteomes" id="UP001165287"/>
    </source>
</evidence>
<gene>
    <name evidence="2" type="ORF">K9V48_12260</name>
</gene>
<feature type="transmembrane region" description="Helical" evidence="1">
    <location>
        <begin position="38"/>
        <end position="57"/>
    </location>
</feature>
<feature type="transmembrane region" description="Helical" evidence="1">
    <location>
        <begin position="341"/>
        <end position="359"/>
    </location>
</feature>
<dbReference type="NCBIfam" id="TIGR00843">
    <property type="entry name" value="benE"/>
    <property type="match status" value="1"/>
</dbReference>
<dbReference type="PANTHER" id="PTHR30199:SF0">
    <property type="entry name" value="INNER MEMBRANE PROTEIN YDCO"/>
    <property type="match status" value="1"/>
</dbReference>
<feature type="transmembrane region" description="Helical" evidence="1">
    <location>
        <begin position="112"/>
        <end position="135"/>
    </location>
</feature>
<feature type="transmembrane region" description="Helical" evidence="1">
    <location>
        <begin position="311"/>
        <end position="329"/>
    </location>
</feature>
<dbReference type="Proteomes" id="UP001165287">
    <property type="component" value="Unassembled WGS sequence"/>
</dbReference>
<sequence length="407" mass="43645">MGLLDKYSARARDFNSGEEWRKTHFFQNVTSKNVSSGLISSTLIMTGPAIIILEAAASGGFTAHQTINWMFAVYFFGGLFGIVMPLLCRIPVTGGHSITGVAFLATVTSQFTYPQLIGGYVMSGLFIFLIGISGLFTKIIKWVPKEVIAAMLAGLVTSYVVRLVPSVKEIPLVGGAALISFFISTKYSRRFPPVMVAVVVAFLVLFWTQDLNIISKELAFSFPSLQTPEFTWIGLLTLALPLSMLILSNDAAPGIGALESSHFEPPIRKIISVSGVFSIMAAFFGGQSANIAGMMTTICAGQDSGPKSKRYVASLVSGFITLLFGIFAWKIVPFIQSLPQAFVSLLAGFALIGSLQSSLQMGFSGNKYQLSALAAFIIALSNVSFLHISAPVWALIFGAVIARTLGK</sequence>
<keyword evidence="3" id="KW-1185">Reference proteome</keyword>
<dbReference type="RefSeq" id="WP_224139280.1">
    <property type="nucleotide sequence ID" value="NZ_JAIQUM010000024.1"/>
</dbReference>
<feature type="transmembrane region" description="Helical" evidence="1">
    <location>
        <begin position="371"/>
        <end position="402"/>
    </location>
</feature>
<evidence type="ECO:0000313" key="2">
    <source>
        <dbReference type="EMBL" id="MBZ5751003.1"/>
    </source>
</evidence>
<dbReference type="InterPro" id="IPR004711">
    <property type="entry name" value="Benzoate_Transporter"/>
</dbReference>
<dbReference type="Pfam" id="PF03594">
    <property type="entry name" value="BenE"/>
    <property type="match status" value="1"/>
</dbReference>
<proteinExistence type="predicted"/>
<feature type="transmembrane region" description="Helical" evidence="1">
    <location>
        <begin position="270"/>
        <end position="291"/>
    </location>
</feature>
<keyword evidence="1" id="KW-0472">Membrane</keyword>
<evidence type="ECO:0000256" key="1">
    <source>
        <dbReference type="SAM" id="Phobius"/>
    </source>
</evidence>
<keyword evidence="1" id="KW-1133">Transmembrane helix</keyword>
<accession>A0ABS7URU1</accession>
<organism evidence="2 3">
    <name type="scientific">Metabacillus rhizolycopersici</name>
    <dbReference type="NCBI Taxonomy" id="2875709"/>
    <lineage>
        <taxon>Bacteria</taxon>
        <taxon>Bacillati</taxon>
        <taxon>Bacillota</taxon>
        <taxon>Bacilli</taxon>
        <taxon>Bacillales</taxon>
        <taxon>Bacillaceae</taxon>
        <taxon>Metabacillus</taxon>
    </lineage>
</organism>
<feature type="transmembrane region" description="Helical" evidence="1">
    <location>
        <begin position="194"/>
        <end position="210"/>
    </location>
</feature>
<name>A0ABS7URU1_9BACI</name>
<dbReference type="PANTHER" id="PTHR30199">
    <property type="entry name" value="MFS FAMILY TRANSPORTER, PREDICTED SUBSTRATE BENZOATE"/>
    <property type="match status" value="1"/>
</dbReference>
<keyword evidence="1" id="KW-0812">Transmembrane</keyword>
<comment type="caution">
    <text evidence="2">The sequence shown here is derived from an EMBL/GenBank/DDBJ whole genome shotgun (WGS) entry which is preliminary data.</text>
</comment>
<feature type="transmembrane region" description="Helical" evidence="1">
    <location>
        <begin position="69"/>
        <end position="92"/>
    </location>
</feature>
<protein>
    <submittedName>
        <fullName evidence="2">Benzoate/H(+) symporter BenE family transporter</fullName>
    </submittedName>
</protein>
<reference evidence="2" key="1">
    <citation type="submission" date="2024-05" db="EMBL/GenBank/DDBJ databases">
        <title>Metabacillus sp. nov., isolated from the rhizosphere soil of tomato plants.</title>
        <authorList>
            <person name="Ma R."/>
        </authorList>
    </citation>
    <scope>NUCLEOTIDE SEQUENCE</scope>
    <source>
        <strain evidence="2">DBTR6</strain>
    </source>
</reference>
<dbReference type="EMBL" id="JAIQUM010000024">
    <property type="protein sequence ID" value="MBZ5751003.1"/>
    <property type="molecule type" value="Genomic_DNA"/>
</dbReference>